<dbReference type="RefSeq" id="WP_052514979.1">
    <property type="nucleotide sequence ID" value="NZ_AZAC01000010.1"/>
</dbReference>
<dbReference type="Gene3D" id="1.10.10.10">
    <property type="entry name" value="Winged helix-like DNA-binding domain superfamily/Winged helix DNA-binding domain"/>
    <property type="match status" value="1"/>
</dbReference>
<dbReference type="OrthoDB" id="9779069at2"/>
<keyword evidence="3" id="KW-1185">Reference proteome</keyword>
<evidence type="ECO:0000313" key="3">
    <source>
        <dbReference type="Proteomes" id="UP000032233"/>
    </source>
</evidence>
<dbReference type="Proteomes" id="UP000032233">
    <property type="component" value="Unassembled WGS sequence"/>
</dbReference>
<dbReference type="InterPro" id="IPR036388">
    <property type="entry name" value="WH-like_DNA-bd_sf"/>
</dbReference>
<dbReference type="AlphaFoldDB" id="A0A0D2JG26"/>
<dbReference type="EMBL" id="AZAC01000010">
    <property type="protein sequence ID" value="KIX14671.1"/>
    <property type="molecule type" value="Genomic_DNA"/>
</dbReference>
<proteinExistence type="predicted"/>
<dbReference type="InterPro" id="IPR005561">
    <property type="entry name" value="ANTAR"/>
</dbReference>
<dbReference type="SUPFAM" id="SSF52172">
    <property type="entry name" value="CheY-like"/>
    <property type="match status" value="1"/>
</dbReference>
<comment type="caution">
    <text evidence="2">The sequence shown here is derived from an EMBL/GenBank/DDBJ whole genome shotgun (WGS) entry which is preliminary data.</text>
</comment>
<dbReference type="STRING" id="1429043.X474_08455"/>
<dbReference type="SMART" id="SM01012">
    <property type="entry name" value="ANTAR"/>
    <property type="match status" value="1"/>
</dbReference>
<dbReference type="InParanoid" id="A0A0D2JG26"/>
<dbReference type="PROSITE" id="PS50921">
    <property type="entry name" value="ANTAR"/>
    <property type="match status" value="1"/>
</dbReference>
<accession>A0A0D2JG26</accession>
<gene>
    <name evidence="2" type="ORF">X474_08455</name>
</gene>
<dbReference type="GO" id="GO:0003723">
    <property type="term" value="F:RNA binding"/>
    <property type="evidence" value="ECO:0007669"/>
    <property type="project" value="InterPro"/>
</dbReference>
<organism evidence="2 3">
    <name type="scientific">Dethiosulfatarculus sandiegensis</name>
    <dbReference type="NCBI Taxonomy" id="1429043"/>
    <lineage>
        <taxon>Bacteria</taxon>
        <taxon>Pseudomonadati</taxon>
        <taxon>Thermodesulfobacteriota</taxon>
        <taxon>Desulfarculia</taxon>
        <taxon>Desulfarculales</taxon>
        <taxon>Desulfarculaceae</taxon>
        <taxon>Dethiosulfatarculus</taxon>
    </lineage>
</organism>
<dbReference type="InterPro" id="IPR011006">
    <property type="entry name" value="CheY-like_superfamily"/>
</dbReference>
<evidence type="ECO:0000259" key="1">
    <source>
        <dbReference type="PROSITE" id="PS50921"/>
    </source>
</evidence>
<sequence length="195" mass="22183">METELIFVLQDKDAPLHDLLDSVLKNMPQAVVYWPIDQEIPTEVLGSGAMVIWDLNSQNQAQNLKTAALFKANETGVLILAEKPESLDPAILSLSQALGLCLTPSSPAALDASLQVALANHRRIWNLLGELEKSNRYLEERRMIERAKWVIMREKMYGENRAMTWLRNLSRNQNQKMVDIAKIILEKDQTDFPEN</sequence>
<protein>
    <recommendedName>
        <fullName evidence="1">ANTAR domain-containing protein</fullName>
    </recommendedName>
</protein>
<dbReference type="Pfam" id="PF03861">
    <property type="entry name" value="ANTAR"/>
    <property type="match status" value="1"/>
</dbReference>
<evidence type="ECO:0000313" key="2">
    <source>
        <dbReference type="EMBL" id="KIX14671.1"/>
    </source>
</evidence>
<feature type="domain" description="ANTAR" evidence="1">
    <location>
        <begin position="124"/>
        <end position="185"/>
    </location>
</feature>
<reference evidence="2 3" key="1">
    <citation type="submission" date="2013-11" db="EMBL/GenBank/DDBJ databases">
        <title>Metagenomic analysis of a methanogenic consortium involved in long chain n-alkane degradation.</title>
        <authorList>
            <person name="Davidova I.A."/>
            <person name="Callaghan A.V."/>
            <person name="Wawrik B."/>
            <person name="Pruitt S."/>
            <person name="Marks C."/>
            <person name="Duncan K.E."/>
            <person name="Suflita J.M."/>
        </authorList>
    </citation>
    <scope>NUCLEOTIDE SEQUENCE [LARGE SCALE GENOMIC DNA]</scope>
    <source>
        <strain evidence="2 3">SPR</strain>
    </source>
</reference>
<name>A0A0D2JG26_9BACT</name>